<organism evidence="15 16">
    <name type="scientific">Antrodiella citrinella</name>
    <dbReference type="NCBI Taxonomy" id="2447956"/>
    <lineage>
        <taxon>Eukaryota</taxon>
        <taxon>Fungi</taxon>
        <taxon>Dikarya</taxon>
        <taxon>Basidiomycota</taxon>
        <taxon>Agaricomycotina</taxon>
        <taxon>Agaricomycetes</taxon>
        <taxon>Polyporales</taxon>
        <taxon>Steccherinaceae</taxon>
        <taxon>Antrodiella</taxon>
    </lineage>
</organism>
<name>A0A4S4MQ06_9APHY</name>
<evidence type="ECO:0000256" key="11">
    <source>
        <dbReference type="ARBA" id="ARBA00023033"/>
    </source>
</evidence>
<keyword evidence="16" id="KW-1185">Reference proteome</keyword>
<evidence type="ECO:0000256" key="2">
    <source>
        <dbReference type="ARBA" id="ARBA00004167"/>
    </source>
</evidence>
<dbReference type="GO" id="GO:0005506">
    <property type="term" value="F:iron ion binding"/>
    <property type="evidence" value="ECO:0007669"/>
    <property type="project" value="InterPro"/>
</dbReference>
<dbReference type="PRINTS" id="PR00463">
    <property type="entry name" value="EP450I"/>
</dbReference>
<evidence type="ECO:0000256" key="6">
    <source>
        <dbReference type="ARBA" id="ARBA00022692"/>
    </source>
</evidence>
<dbReference type="Pfam" id="PF00067">
    <property type="entry name" value="p450"/>
    <property type="match status" value="1"/>
</dbReference>
<keyword evidence="5 13" id="KW-0349">Heme</keyword>
<dbReference type="SUPFAM" id="SSF48264">
    <property type="entry name" value="Cytochrome P450"/>
    <property type="match status" value="1"/>
</dbReference>
<dbReference type="GO" id="GO:0004497">
    <property type="term" value="F:monooxygenase activity"/>
    <property type="evidence" value="ECO:0007669"/>
    <property type="project" value="UniProtKB-KW"/>
</dbReference>
<keyword evidence="7 13" id="KW-0479">Metal-binding</keyword>
<comment type="pathway">
    <text evidence="3">Secondary metabolite biosynthesis.</text>
</comment>
<comment type="caution">
    <text evidence="15">The sequence shown here is derived from an EMBL/GenBank/DDBJ whole genome shotgun (WGS) entry which is preliminary data.</text>
</comment>
<evidence type="ECO:0000256" key="12">
    <source>
        <dbReference type="ARBA" id="ARBA00023136"/>
    </source>
</evidence>
<dbReference type="Gene3D" id="1.10.630.10">
    <property type="entry name" value="Cytochrome P450"/>
    <property type="match status" value="2"/>
</dbReference>
<sequence length="430" mass="48478">MFLLDILRTPLHTRKHVRQVTTSIIFFITYGKRVTGMDDEAVTTSQLAVEGANAAGVPGRFWIEFLPFLKNVPSWVPARNSEKYSGTEDEPFYDDVARNVAGVAYAAGADTTTSACESFLTAMAMFPTVQKKAQEELDRIVGLHRLPEFDDFEKMPYVRAIVMEVMRWVPVLPFGIPHALTTDDVYDGYHIPKGTAVIPNAWAMLHDPEDYPEPELFKPERFIGKDGRIDVNVRDPSTIAFGFGRRMCPGRHFSNNTLSILIASTLHVFDVTAGVDASGKLVELNPEMIGGTITPWPIIGNALDMPTIRPWEKYCQWCKTYNSNIIYLHLPMRPVNPVKVAFDLPDKRSSLYSDRIRNVMFELFIPYTASQDSERIAGCSINIFVMAQYRPVQLQDVRMFLSDVLKTPASAHTRKHVRQYVHSLPAAESA</sequence>
<dbReference type="InterPro" id="IPR002401">
    <property type="entry name" value="Cyt_P450_E_grp-I"/>
</dbReference>
<dbReference type="AlphaFoldDB" id="A0A4S4MQ06"/>
<keyword evidence="11 14" id="KW-0503">Monooxygenase</keyword>
<dbReference type="GO" id="GO:0016705">
    <property type="term" value="F:oxidoreductase activity, acting on paired donors, with incorporation or reduction of molecular oxygen"/>
    <property type="evidence" value="ECO:0007669"/>
    <property type="project" value="InterPro"/>
</dbReference>
<protein>
    <recommendedName>
        <fullName evidence="17">Cytochrome P450</fullName>
    </recommendedName>
</protein>
<gene>
    <name evidence="15" type="ORF">EUX98_g6365</name>
</gene>
<comment type="similarity">
    <text evidence="4 14">Belongs to the cytochrome P450 family.</text>
</comment>
<dbReference type="PRINTS" id="PR00385">
    <property type="entry name" value="P450"/>
</dbReference>
<comment type="cofactor">
    <cofactor evidence="1 13">
        <name>heme</name>
        <dbReference type="ChEBI" id="CHEBI:30413"/>
    </cofactor>
</comment>
<evidence type="ECO:0000256" key="14">
    <source>
        <dbReference type="RuleBase" id="RU000461"/>
    </source>
</evidence>
<dbReference type="OrthoDB" id="2789670at2759"/>
<evidence type="ECO:0000256" key="1">
    <source>
        <dbReference type="ARBA" id="ARBA00001971"/>
    </source>
</evidence>
<evidence type="ECO:0000256" key="4">
    <source>
        <dbReference type="ARBA" id="ARBA00010617"/>
    </source>
</evidence>
<keyword evidence="10 13" id="KW-0408">Iron</keyword>
<keyword evidence="6" id="KW-0812">Transmembrane</keyword>
<feature type="binding site" description="axial binding residue" evidence="13">
    <location>
        <position position="248"/>
    </location>
    <ligand>
        <name>heme</name>
        <dbReference type="ChEBI" id="CHEBI:30413"/>
    </ligand>
    <ligandPart>
        <name>Fe</name>
        <dbReference type="ChEBI" id="CHEBI:18248"/>
    </ligandPart>
</feature>
<evidence type="ECO:0000256" key="10">
    <source>
        <dbReference type="ARBA" id="ARBA00023004"/>
    </source>
</evidence>
<accession>A0A4S4MQ06</accession>
<reference evidence="15 16" key="1">
    <citation type="submission" date="2019-02" db="EMBL/GenBank/DDBJ databases">
        <title>Genome sequencing of the rare red list fungi Antrodiella citrinella (Flaviporus citrinellus).</title>
        <authorList>
            <person name="Buettner E."/>
            <person name="Kellner H."/>
        </authorList>
    </citation>
    <scope>NUCLEOTIDE SEQUENCE [LARGE SCALE GENOMIC DNA]</scope>
    <source>
        <strain evidence="15 16">DSM 108506</strain>
    </source>
</reference>
<keyword evidence="12" id="KW-0472">Membrane</keyword>
<evidence type="ECO:0000256" key="3">
    <source>
        <dbReference type="ARBA" id="ARBA00005179"/>
    </source>
</evidence>
<evidence type="ECO:0000256" key="8">
    <source>
        <dbReference type="ARBA" id="ARBA00022989"/>
    </source>
</evidence>
<proteinExistence type="inferred from homology"/>
<dbReference type="GO" id="GO:0016020">
    <property type="term" value="C:membrane"/>
    <property type="evidence" value="ECO:0007669"/>
    <property type="project" value="UniProtKB-SubCell"/>
</dbReference>
<dbReference type="GO" id="GO:0020037">
    <property type="term" value="F:heme binding"/>
    <property type="evidence" value="ECO:0007669"/>
    <property type="project" value="InterPro"/>
</dbReference>
<keyword evidence="8" id="KW-1133">Transmembrane helix</keyword>
<dbReference type="EMBL" id="SGPM01000222">
    <property type="protein sequence ID" value="THH27825.1"/>
    <property type="molecule type" value="Genomic_DNA"/>
</dbReference>
<dbReference type="PANTHER" id="PTHR46300:SF7">
    <property type="entry name" value="P450, PUTATIVE (EUROFUNG)-RELATED"/>
    <property type="match status" value="1"/>
</dbReference>
<keyword evidence="9 14" id="KW-0560">Oxidoreductase</keyword>
<dbReference type="InterPro" id="IPR036396">
    <property type="entry name" value="Cyt_P450_sf"/>
</dbReference>
<dbReference type="InterPro" id="IPR050364">
    <property type="entry name" value="Cytochrome_P450_fung"/>
</dbReference>
<dbReference type="Proteomes" id="UP000308730">
    <property type="component" value="Unassembled WGS sequence"/>
</dbReference>
<comment type="subcellular location">
    <subcellularLocation>
        <location evidence="2">Membrane</location>
        <topology evidence="2">Single-pass membrane protein</topology>
    </subcellularLocation>
</comment>
<dbReference type="PANTHER" id="PTHR46300">
    <property type="entry name" value="P450, PUTATIVE (EUROFUNG)-RELATED-RELATED"/>
    <property type="match status" value="1"/>
</dbReference>
<evidence type="ECO:0008006" key="17">
    <source>
        <dbReference type="Google" id="ProtNLM"/>
    </source>
</evidence>
<dbReference type="PROSITE" id="PS00086">
    <property type="entry name" value="CYTOCHROME_P450"/>
    <property type="match status" value="1"/>
</dbReference>
<evidence type="ECO:0000256" key="13">
    <source>
        <dbReference type="PIRSR" id="PIRSR602401-1"/>
    </source>
</evidence>
<evidence type="ECO:0000313" key="16">
    <source>
        <dbReference type="Proteomes" id="UP000308730"/>
    </source>
</evidence>
<evidence type="ECO:0000313" key="15">
    <source>
        <dbReference type="EMBL" id="THH27825.1"/>
    </source>
</evidence>
<dbReference type="InterPro" id="IPR017972">
    <property type="entry name" value="Cyt_P450_CS"/>
</dbReference>
<evidence type="ECO:0000256" key="7">
    <source>
        <dbReference type="ARBA" id="ARBA00022723"/>
    </source>
</evidence>
<evidence type="ECO:0000256" key="5">
    <source>
        <dbReference type="ARBA" id="ARBA00022617"/>
    </source>
</evidence>
<dbReference type="InterPro" id="IPR001128">
    <property type="entry name" value="Cyt_P450"/>
</dbReference>
<evidence type="ECO:0000256" key="9">
    <source>
        <dbReference type="ARBA" id="ARBA00023002"/>
    </source>
</evidence>